<evidence type="ECO:0000313" key="6">
    <source>
        <dbReference type="Proteomes" id="UP000887572"/>
    </source>
</evidence>
<evidence type="ECO:0000313" key="7">
    <source>
        <dbReference type="WBParaSite" id="Gr19_v10_g10515.t2"/>
    </source>
</evidence>
<dbReference type="InterPro" id="IPR000077">
    <property type="entry name" value="Ribosomal_eL39"/>
</dbReference>
<protein>
    <recommendedName>
        <fullName evidence="4">Large ribosomal subunit protein eL39</fullName>
    </recommendedName>
    <alternativeName>
        <fullName evidence="5">60S ribosomal protein L39</fullName>
    </alternativeName>
</protein>
<dbReference type="InterPro" id="IPR023626">
    <property type="entry name" value="Ribosomal_eL39_dom_sf"/>
</dbReference>
<dbReference type="FunFam" id="1.10.1620.10:FF:000001">
    <property type="entry name" value="60S ribosomal protein-like L39"/>
    <property type="match status" value="1"/>
</dbReference>
<comment type="similarity">
    <text evidence="1">Belongs to the eukaryotic ribosomal protein eL39 family.</text>
</comment>
<name>A0A914GR23_GLORO</name>
<dbReference type="Pfam" id="PF00832">
    <property type="entry name" value="Ribosomal_L39"/>
    <property type="match status" value="1"/>
</dbReference>
<proteinExistence type="inferred from homology"/>
<dbReference type="Gene3D" id="1.10.1620.10">
    <property type="entry name" value="Ribosomal protein L39e"/>
    <property type="match status" value="1"/>
</dbReference>
<dbReference type="GO" id="GO:0022625">
    <property type="term" value="C:cytosolic large ribosomal subunit"/>
    <property type="evidence" value="ECO:0007669"/>
    <property type="project" value="TreeGrafter"/>
</dbReference>
<dbReference type="WBParaSite" id="Gr19_v10_g10515.t2">
    <property type="protein sequence ID" value="Gr19_v10_g10515.t2"/>
    <property type="gene ID" value="Gr19_v10_g10515"/>
</dbReference>
<organism evidence="6 7">
    <name type="scientific">Globodera rostochiensis</name>
    <name type="common">Golden nematode worm</name>
    <name type="synonym">Heterodera rostochiensis</name>
    <dbReference type="NCBI Taxonomy" id="31243"/>
    <lineage>
        <taxon>Eukaryota</taxon>
        <taxon>Metazoa</taxon>
        <taxon>Ecdysozoa</taxon>
        <taxon>Nematoda</taxon>
        <taxon>Chromadorea</taxon>
        <taxon>Rhabditida</taxon>
        <taxon>Tylenchina</taxon>
        <taxon>Tylenchomorpha</taxon>
        <taxon>Tylenchoidea</taxon>
        <taxon>Heteroderidae</taxon>
        <taxon>Heteroderinae</taxon>
        <taxon>Globodera</taxon>
    </lineage>
</organism>
<dbReference type="PROSITE" id="PS00051">
    <property type="entry name" value="RIBOSOMAL_L39E"/>
    <property type="match status" value="1"/>
</dbReference>
<evidence type="ECO:0000256" key="4">
    <source>
        <dbReference type="ARBA" id="ARBA00035234"/>
    </source>
</evidence>
<dbReference type="AlphaFoldDB" id="A0A914GR23"/>
<keyword evidence="6" id="KW-1185">Reference proteome</keyword>
<evidence type="ECO:0000256" key="3">
    <source>
        <dbReference type="ARBA" id="ARBA00023274"/>
    </source>
</evidence>
<evidence type="ECO:0000256" key="2">
    <source>
        <dbReference type="ARBA" id="ARBA00022980"/>
    </source>
</evidence>
<dbReference type="GO" id="GO:0003735">
    <property type="term" value="F:structural constituent of ribosome"/>
    <property type="evidence" value="ECO:0007669"/>
    <property type="project" value="InterPro"/>
</dbReference>
<keyword evidence="3" id="KW-0687">Ribonucleoprotein</keyword>
<reference evidence="7" key="1">
    <citation type="submission" date="2022-11" db="UniProtKB">
        <authorList>
            <consortium name="WormBaseParasite"/>
        </authorList>
    </citation>
    <scope>IDENTIFICATION</scope>
</reference>
<dbReference type="Proteomes" id="UP000887572">
    <property type="component" value="Unplaced"/>
</dbReference>
<dbReference type="PANTHER" id="PTHR19970:SF0">
    <property type="entry name" value="LARGE RIBOSOMAL SUBUNIT PROTEIN EL39"/>
    <property type="match status" value="1"/>
</dbReference>
<dbReference type="InterPro" id="IPR020083">
    <property type="entry name" value="Ribosomal_eL39_CS"/>
</dbReference>
<evidence type="ECO:0000256" key="1">
    <source>
        <dbReference type="ARBA" id="ARBA00009339"/>
    </source>
</evidence>
<evidence type="ECO:0000256" key="5">
    <source>
        <dbReference type="ARBA" id="ARBA00035339"/>
    </source>
</evidence>
<dbReference type="HAMAP" id="MF_00629">
    <property type="entry name" value="Ribosomal_eL39"/>
    <property type="match status" value="1"/>
</dbReference>
<dbReference type="GO" id="GO:0006412">
    <property type="term" value="P:translation"/>
    <property type="evidence" value="ECO:0007669"/>
    <property type="project" value="InterPro"/>
</dbReference>
<dbReference type="SUPFAM" id="SSF48662">
    <property type="entry name" value="Ribosomal protein L39e"/>
    <property type="match status" value="1"/>
</dbReference>
<dbReference type="PANTHER" id="PTHR19970">
    <property type="entry name" value="RIBOSOMAL PROTEIN L39E"/>
    <property type="match status" value="1"/>
</dbReference>
<keyword evidence="2" id="KW-0689">Ribosomal protein</keyword>
<accession>A0A914GR23</accession>
<sequence length="553" mass="63583">MEKARDSFHQWTAKAMGRIESNHQGYWSPSLVRRARLIRRRTTNVYCETLKRLKEKDAALISQILLISLKPRPEATEFECSCSGPSIAPAIPSVELACPPLDANFQQFPPTLFYPNFMKGTLQRREEREAFQVILTNENGERKFAFCFKFLRPHFIPNKNGALLSVDSGIGTLPPLAPFSVLVFVSPYPQEVLFHGLASDFVDLFHKEKSKIMQMCRDLLKLRFTTSGESSIKPSKYVIGGTNYANHWSRNNFAVRATSDYHRLKRCGRLHNGADFYSQAELCFNPTPYICGILRYNLSRINELLCPERYPRDEVLNDGITVMDVDRGMIVPPILRSDCRIGLKTILQHTSSMGFPQSAVCEIVSAFKSCLPVRNPAHSDYKFEKKVMIWYAKLFGHFRKFGQNILSARNRKLFAHAHPCAETRLFLKWFVENGILQSFIFAQFHGEAIGTSNSLSNSCGLPLRFQKILKKYAPPVDGNGNRRRTKAIIWKQRKELKKGNSAMAAHKTFIIKRKLAKAAKQNRPLPHWVRMKTGNRIRYNAKRRHWRRTKLKL</sequence>